<evidence type="ECO:0000256" key="2">
    <source>
        <dbReference type="ARBA" id="ARBA00022670"/>
    </source>
</evidence>
<keyword evidence="2 5" id="KW-0645">Protease</keyword>
<gene>
    <name evidence="9" type="ORF">D9V34_09435</name>
</gene>
<dbReference type="SUPFAM" id="SSF52743">
    <property type="entry name" value="Subtilisin-like"/>
    <property type="match status" value="1"/>
</dbReference>
<dbReference type="Proteomes" id="UP000269438">
    <property type="component" value="Unassembled WGS sequence"/>
</dbReference>
<organism evidence="9 10">
    <name type="scientific">Mycetocola lacteus</name>
    <dbReference type="NCBI Taxonomy" id="76637"/>
    <lineage>
        <taxon>Bacteria</taxon>
        <taxon>Bacillati</taxon>
        <taxon>Actinomycetota</taxon>
        <taxon>Actinomycetes</taxon>
        <taxon>Micrococcales</taxon>
        <taxon>Microbacteriaceae</taxon>
        <taxon>Mycetocola</taxon>
    </lineage>
</organism>
<feature type="transmembrane region" description="Helical" evidence="7">
    <location>
        <begin position="55"/>
        <end position="75"/>
    </location>
</feature>
<dbReference type="InterPro" id="IPR000209">
    <property type="entry name" value="Peptidase_S8/S53_dom"/>
</dbReference>
<feature type="transmembrane region" description="Helical" evidence="7">
    <location>
        <begin position="434"/>
        <end position="455"/>
    </location>
</feature>
<accession>A0A3L7ANP2</accession>
<feature type="compositionally biased region" description="Basic and acidic residues" evidence="6">
    <location>
        <begin position="40"/>
        <end position="49"/>
    </location>
</feature>
<keyword evidence="7" id="KW-0812">Transmembrane</keyword>
<evidence type="ECO:0000256" key="1">
    <source>
        <dbReference type="ARBA" id="ARBA00011073"/>
    </source>
</evidence>
<dbReference type="PANTHER" id="PTHR43806:SF11">
    <property type="entry name" value="CEREVISIN-RELATED"/>
    <property type="match status" value="1"/>
</dbReference>
<dbReference type="GO" id="GO:0004252">
    <property type="term" value="F:serine-type endopeptidase activity"/>
    <property type="evidence" value="ECO:0007669"/>
    <property type="project" value="UniProtKB-UniRule"/>
</dbReference>
<feature type="domain" description="Peptidase S8/S53" evidence="8">
    <location>
        <begin position="116"/>
        <end position="380"/>
    </location>
</feature>
<evidence type="ECO:0000256" key="5">
    <source>
        <dbReference type="PROSITE-ProRule" id="PRU01240"/>
    </source>
</evidence>
<comment type="similarity">
    <text evidence="1 5">Belongs to the peptidase S8 family.</text>
</comment>
<dbReference type="EMBL" id="RCUY01000009">
    <property type="protein sequence ID" value="RLP82036.1"/>
    <property type="molecule type" value="Genomic_DNA"/>
</dbReference>
<dbReference type="InterPro" id="IPR015500">
    <property type="entry name" value="Peptidase_S8_subtilisin-rel"/>
</dbReference>
<evidence type="ECO:0000313" key="10">
    <source>
        <dbReference type="Proteomes" id="UP000269438"/>
    </source>
</evidence>
<reference evidence="9 10" key="1">
    <citation type="submission" date="2018-10" db="EMBL/GenBank/DDBJ databases">
        <authorList>
            <person name="Li J."/>
        </authorList>
    </citation>
    <scope>NUCLEOTIDE SEQUENCE [LARGE SCALE GENOMIC DNA]</scope>
    <source>
        <strain evidence="9 10">JCM 11654</strain>
    </source>
</reference>
<feature type="active site" description="Charge relay system" evidence="5">
    <location>
        <position position="332"/>
    </location>
</feature>
<dbReference type="AlphaFoldDB" id="A0A3L7ANP2"/>
<feature type="region of interest" description="Disordered" evidence="6">
    <location>
        <begin position="1"/>
        <end position="51"/>
    </location>
</feature>
<dbReference type="GO" id="GO:0006508">
    <property type="term" value="P:proteolysis"/>
    <property type="evidence" value="ECO:0007669"/>
    <property type="project" value="UniProtKB-KW"/>
</dbReference>
<dbReference type="OrthoDB" id="9813435at2"/>
<feature type="active site" description="Charge relay system" evidence="5">
    <location>
        <position position="125"/>
    </location>
</feature>
<dbReference type="PROSITE" id="PS51892">
    <property type="entry name" value="SUBTILASE"/>
    <property type="match status" value="1"/>
</dbReference>
<dbReference type="PROSITE" id="PS00137">
    <property type="entry name" value="SUBTILASE_HIS"/>
    <property type="match status" value="1"/>
</dbReference>
<keyword evidence="7" id="KW-1133">Transmembrane helix</keyword>
<evidence type="ECO:0000259" key="8">
    <source>
        <dbReference type="Pfam" id="PF00082"/>
    </source>
</evidence>
<keyword evidence="3 5" id="KW-0378">Hydrolase</keyword>
<evidence type="ECO:0000256" key="7">
    <source>
        <dbReference type="SAM" id="Phobius"/>
    </source>
</evidence>
<dbReference type="InterPro" id="IPR050131">
    <property type="entry name" value="Peptidase_S8_subtilisin-like"/>
</dbReference>
<evidence type="ECO:0000256" key="6">
    <source>
        <dbReference type="SAM" id="MobiDB-lite"/>
    </source>
</evidence>
<evidence type="ECO:0000256" key="4">
    <source>
        <dbReference type="ARBA" id="ARBA00022825"/>
    </source>
</evidence>
<dbReference type="Pfam" id="PF00082">
    <property type="entry name" value="Peptidase_S8"/>
    <property type="match status" value="1"/>
</dbReference>
<dbReference type="InterPro" id="IPR036852">
    <property type="entry name" value="Peptidase_S8/S53_dom_sf"/>
</dbReference>
<protein>
    <submittedName>
        <fullName evidence="9">Peptidase S8</fullName>
    </submittedName>
</protein>
<evidence type="ECO:0000313" key="9">
    <source>
        <dbReference type="EMBL" id="RLP82036.1"/>
    </source>
</evidence>
<evidence type="ECO:0000256" key="3">
    <source>
        <dbReference type="ARBA" id="ARBA00022801"/>
    </source>
</evidence>
<keyword evidence="7" id="KW-0472">Membrane</keyword>
<dbReference type="PANTHER" id="PTHR43806">
    <property type="entry name" value="PEPTIDASE S8"/>
    <property type="match status" value="1"/>
</dbReference>
<sequence>MSARMNTSRVAHHAAAISAEPVLAEPVSAQPDIAEPSSPHTRERRDRRASPVRRWIAGAGAAALIGTGLVVLPVAGPSTPAFAEDACKPGVIGRIAGPPSALLQLEASPAVPGRTGAGVTIAVVDSGIDATRPQLSDALVGGISLINDGERPDGYGDPNGHGTAIAGLIAARPAPGSGVIGLAPEAKLLSVRVYRATDDQAEKDGFGPDAGRLAAGIRWAAQHGAQIISVSLSDDVDTPDLRSAVTEASAAGALVVASAGNRATTQNVTDSPRFPAAYPEALAVTAVDAVGAPNDSSIHGDHIEVAAPGQDVLTTATGAGDCRYSVDAPSTSFATGYAAAAAALVAQAYPQETPREWAYRLMATADRPNADKPDSLRGWGMIRPFDAIALHPDTDTRGPASPFVETSRPAAQKPTAQLAVHASETPLKTALSSAAVGGSIVLAVLAIAGLGWVLVRRRRETPAR</sequence>
<dbReference type="InterPro" id="IPR022398">
    <property type="entry name" value="Peptidase_S8_His-AS"/>
</dbReference>
<feature type="active site" description="Charge relay system" evidence="5">
    <location>
        <position position="161"/>
    </location>
</feature>
<dbReference type="PRINTS" id="PR00723">
    <property type="entry name" value="SUBTILISIN"/>
</dbReference>
<proteinExistence type="inferred from homology"/>
<dbReference type="Gene3D" id="3.40.50.200">
    <property type="entry name" value="Peptidase S8/S53 domain"/>
    <property type="match status" value="1"/>
</dbReference>
<keyword evidence="4 5" id="KW-0720">Serine protease</keyword>
<name>A0A3L7ANP2_9MICO</name>
<comment type="caution">
    <text evidence="9">The sequence shown here is derived from an EMBL/GenBank/DDBJ whole genome shotgun (WGS) entry which is preliminary data.</text>
</comment>
<keyword evidence="10" id="KW-1185">Reference proteome</keyword>